<evidence type="ECO:0000256" key="3">
    <source>
        <dbReference type="ARBA" id="ARBA00025743"/>
    </source>
</evidence>
<evidence type="ECO:0000259" key="6">
    <source>
        <dbReference type="PROSITE" id="PS50404"/>
    </source>
</evidence>
<dbReference type="GO" id="GO:0004364">
    <property type="term" value="F:glutathione transferase activity"/>
    <property type="evidence" value="ECO:0007669"/>
    <property type="project" value="UniProtKB-UniRule"/>
</dbReference>
<dbReference type="AlphaFoldDB" id="A0AAF0XHW3"/>
<dbReference type="FunFam" id="1.20.1050.10:FF:000016">
    <property type="entry name" value="Glutathione S-transferase U9"/>
    <property type="match status" value="1"/>
</dbReference>
<organism evidence="8 9">
    <name type="scientific">Daucus carota subsp. sativus</name>
    <name type="common">Carrot</name>
    <dbReference type="NCBI Taxonomy" id="79200"/>
    <lineage>
        <taxon>Eukaryota</taxon>
        <taxon>Viridiplantae</taxon>
        <taxon>Streptophyta</taxon>
        <taxon>Embryophyta</taxon>
        <taxon>Tracheophyta</taxon>
        <taxon>Spermatophyta</taxon>
        <taxon>Magnoliopsida</taxon>
        <taxon>eudicotyledons</taxon>
        <taxon>Gunneridae</taxon>
        <taxon>Pentapetalae</taxon>
        <taxon>asterids</taxon>
        <taxon>campanulids</taxon>
        <taxon>Apiales</taxon>
        <taxon>Apiaceae</taxon>
        <taxon>Apioideae</taxon>
        <taxon>Scandiceae</taxon>
        <taxon>Daucinae</taxon>
        <taxon>Daucus</taxon>
        <taxon>Daucus sect. Daucus</taxon>
    </lineage>
</organism>
<dbReference type="InterPro" id="IPR040079">
    <property type="entry name" value="Glutathione_S-Trfase"/>
</dbReference>
<dbReference type="GO" id="GO:0006749">
    <property type="term" value="P:glutathione metabolic process"/>
    <property type="evidence" value="ECO:0007669"/>
    <property type="project" value="InterPro"/>
</dbReference>
<evidence type="ECO:0000256" key="4">
    <source>
        <dbReference type="ARBA" id="ARBA00047960"/>
    </source>
</evidence>
<keyword evidence="1" id="KW-0216">Detoxification</keyword>
<dbReference type="GO" id="GO:0005829">
    <property type="term" value="C:cytosol"/>
    <property type="evidence" value="ECO:0007669"/>
    <property type="project" value="UniProtKB-SubCell"/>
</dbReference>
<dbReference type="InterPro" id="IPR045073">
    <property type="entry name" value="Omega/Tau-like"/>
</dbReference>
<evidence type="ECO:0000259" key="7">
    <source>
        <dbReference type="PROSITE" id="PS50405"/>
    </source>
</evidence>
<dbReference type="PANTHER" id="PTHR11260:SF781">
    <property type="entry name" value="GLUTATHIONE S-TRANSFERASE U19"/>
    <property type="match status" value="1"/>
</dbReference>
<keyword evidence="5" id="KW-0963">Cytoplasm</keyword>
<dbReference type="EC" id="2.5.1.18" evidence="5"/>
<reference evidence="8" key="2">
    <citation type="submission" date="2022-03" db="EMBL/GenBank/DDBJ databases">
        <title>Draft title - Genomic analysis of global carrot germplasm unveils the trajectory of domestication and the origin of high carotenoid orange carrot.</title>
        <authorList>
            <person name="Iorizzo M."/>
            <person name="Ellison S."/>
            <person name="Senalik D."/>
            <person name="Macko-Podgorni A."/>
            <person name="Grzebelus D."/>
            <person name="Bostan H."/>
            <person name="Rolling W."/>
            <person name="Curaba J."/>
            <person name="Simon P."/>
        </authorList>
    </citation>
    <scope>NUCLEOTIDE SEQUENCE</scope>
    <source>
        <tissue evidence="8">Leaf</tissue>
    </source>
</reference>
<dbReference type="EMBL" id="CP093349">
    <property type="protein sequence ID" value="WOH08293.1"/>
    <property type="molecule type" value="Genomic_DNA"/>
</dbReference>
<dbReference type="SFLD" id="SFLDG00358">
    <property type="entry name" value="Main_(cytGST)"/>
    <property type="match status" value="1"/>
</dbReference>
<evidence type="ECO:0000313" key="8">
    <source>
        <dbReference type="EMBL" id="WOH08293.1"/>
    </source>
</evidence>
<evidence type="ECO:0000313" key="9">
    <source>
        <dbReference type="Proteomes" id="UP000077755"/>
    </source>
</evidence>
<dbReference type="SUPFAM" id="SSF52833">
    <property type="entry name" value="Thioredoxin-like"/>
    <property type="match status" value="1"/>
</dbReference>
<feature type="domain" description="GST C-terminal" evidence="7">
    <location>
        <begin position="90"/>
        <end position="225"/>
    </location>
</feature>
<dbReference type="InterPro" id="IPR045074">
    <property type="entry name" value="GST_C_Tau"/>
</dbReference>
<dbReference type="SUPFAM" id="SSF47616">
    <property type="entry name" value="GST C-terminal domain-like"/>
    <property type="match status" value="1"/>
</dbReference>
<dbReference type="CDD" id="cd03058">
    <property type="entry name" value="GST_N_Tau"/>
    <property type="match status" value="1"/>
</dbReference>
<dbReference type="PROSITE" id="PS50404">
    <property type="entry name" value="GST_NTER"/>
    <property type="match status" value="1"/>
</dbReference>
<accession>A0AAF0XHW3</accession>
<dbReference type="SFLD" id="SFLDS00019">
    <property type="entry name" value="Glutathione_Transferase_(cytos"/>
    <property type="match status" value="1"/>
</dbReference>
<sequence length="228" mass="25699">MASGGVKVLGTPYSPYVNRVQIALNLKSVDFEFIEENLSSKSDLLLKCNPVNRKVPVLIHDENCICESLTIIQYIDETWTTNGYSILPSDPYDRAVARFWSAYFDDKLVPLMRELKSVQKEEKVAAIERIKEAMVLLEEAYEKCSKGKSYFGADNIGYIDIVLGSYMGWIKAMEIVGGMKVMEEAKTPGLLGWIHKFMSNNAVKSVIPETEIFVKLLRARAIAPPKYS</sequence>
<dbReference type="InterPro" id="IPR010987">
    <property type="entry name" value="Glutathione-S-Trfase_C-like"/>
</dbReference>
<evidence type="ECO:0000256" key="5">
    <source>
        <dbReference type="RuleBase" id="RU369102"/>
    </source>
</evidence>
<comment type="similarity">
    <text evidence="3">Belongs to the GST superfamily. Tau family.</text>
</comment>
<keyword evidence="2 5" id="KW-0808">Transferase</keyword>
<dbReference type="InterPro" id="IPR036249">
    <property type="entry name" value="Thioredoxin-like_sf"/>
</dbReference>
<dbReference type="GO" id="GO:0009407">
    <property type="term" value="P:toxin catabolic process"/>
    <property type="evidence" value="ECO:0007669"/>
    <property type="project" value="UniProtKB-ARBA"/>
</dbReference>
<evidence type="ECO:0000256" key="2">
    <source>
        <dbReference type="ARBA" id="ARBA00022679"/>
    </source>
</evidence>
<comment type="catalytic activity">
    <reaction evidence="4 5">
        <text>RX + glutathione = an S-substituted glutathione + a halide anion + H(+)</text>
        <dbReference type="Rhea" id="RHEA:16437"/>
        <dbReference type="ChEBI" id="CHEBI:15378"/>
        <dbReference type="ChEBI" id="CHEBI:16042"/>
        <dbReference type="ChEBI" id="CHEBI:17792"/>
        <dbReference type="ChEBI" id="CHEBI:57925"/>
        <dbReference type="ChEBI" id="CHEBI:90779"/>
        <dbReference type="EC" id="2.5.1.18"/>
    </reaction>
</comment>
<comment type="subcellular location">
    <subcellularLocation>
        <location evidence="5">Cytoplasm</location>
        <location evidence="5">Cytosol</location>
    </subcellularLocation>
</comment>
<dbReference type="Pfam" id="PF13417">
    <property type="entry name" value="GST_N_3"/>
    <property type="match status" value="1"/>
</dbReference>
<dbReference type="SFLD" id="SFLDG01152">
    <property type="entry name" value="Main.3:_Omega-_and_Tau-like"/>
    <property type="match status" value="1"/>
</dbReference>
<dbReference type="InterPro" id="IPR036282">
    <property type="entry name" value="Glutathione-S-Trfase_C_sf"/>
</dbReference>
<dbReference type="Gene3D" id="1.20.1050.10">
    <property type="match status" value="1"/>
</dbReference>
<protein>
    <recommendedName>
        <fullName evidence="5">Glutathione S-transferase</fullName>
        <ecNumber evidence="5">2.5.1.18</ecNumber>
    </recommendedName>
</protein>
<name>A0AAF0XHW3_DAUCS</name>
<dbReference type="PROSITE" id="PS50405">
    <property type="entry name" value="GST_CTER"/>
    <property type="match status" value="1"/>
</dbReference>
<reference evidence="8" key="1">
    <citation type="journal article" date="2016" name="Nat. Genet.">
        <title>A high-quality carrot genome assembly provides new insights into carotenoid accumulation and asterid genome evolution.</title>
        <authorList>
            <person name="Iorizzo M."/>
            <person name="Ellison S."/>
            <person name="Senalik D."/>
            <person name="Zeng P."/>
            <person name="Satapoomin P."/>
            <person name="Huang J."/>
            <person name="Bowman M."/>
            <person name="Iovene M."/>
            <person name="Sanseverino W."/>
            <person name="Cavagnaro P."/>
            <person name="Yildiz M."/>
            <person name="Macko-Podgorni A."/>
            <person name="Moranska E."/>
            <person name="Grzebelus E."/>
            <person name="Grzebelus D."/>
            <person name="Ashrafi H."/>
            <person name="Zheng Z."/>
            <person name="Cheng S."/>
            <person name="Spooner D."/>
            <person name="Van Deynze A."/>
            <person name="Simon P."/>
        </authorList>
    </citation>
    <scope>NUCLEOTIDE SEQUENCE</scope>
    <source>
        <tissue evidence="8">Leaf</tissue>
    </source>
</reference>
<feature type="domain" description="GST N-terminal" evidence="6">
    <location>
        <begin position="4"/>
        <end position="83"/>
    </location>
</feature>
<dbReference type="PANTHER" id="PTHR11260">
    <property type="entry name" value="GLUTATHIONE S-TRANSFERASE, GST, SUPERFAMILY, GST DOMAIN CONTAINING"/>
    <property type="match status" value="1"/>
</dbReference>
<gene>
    <name evidence="8" type="ORF">DCAR_0727731</name>
</gene>
<dbReference type="CDD" id="cd03185">
    <property type="entry name" value="GST_C_Tau"/>
    <property type="match status" value="1"/>
</dbReference>
<proteinExistence type="inferred from homology"/>
<dbReference type="Gene3D" id="3.40.30.10">
    <property type="entry name" value="Glutaredoxin"/>
    <property type="match status" value="1"/>
</dbReference>
<comment type="function">
    <text evidence="5">Is involved in the conjugation of reduced glutathione to a wide number of exogenous and endogenous hydrophobic electrophiles.</text>
</comment>
<keyword evidence="9" id="KW-1185">Reference proteome</keyword>
<dbReference type="FunFam" id="3.40.30.10:FF:000044">
    <property type="entry name" value="Glutathione S-transferase GSTU6"/>
    <property type="match status" value="1"/>
</dbReference>
<dbReference type="Proteomes" id="UP000077755">
    <property type="component" value="Chromosome 7"/>
</dbReference>
<dbReference type="InterPro" id="IPR004045">
    <property type="entry name" value="Glutathione_S-Trfase_N"/>
</dbReference>
<dbReference type="KEGG" id="dcr:108195219"/>
<evidence type="ECO:0000256" key="1">
    <source>
        <dbReference type="ARBA" id="ARBA00022575"/>
    </source>
</evidence>